<accession>A0A834I9W7</accession>
<dbReference type="AlphaFoldDB" id="A0A834I9W7"/>
<dbReference type="Proteomes" id="UP000625711">
    <property type="component" value="Unassembled WGS sequence"/>
</dbReference>
<evidence type="ECO:0000313" key="3">
    <source>
        <dbReference type="Proteomes" id="UP000625711"/>
    </source>
</evidence>
<reference evidence="2" key="1">
    <citation type="submission" date="2020-08" db="EMBL/GenBank/DDBJ databases">
        <title>Genome sequencing and assembly of the red palm weevil Rhynchophorus ferrugineus.</title>
        <authorList>
            <person name="Dias G.B."/>
            <person name="Bergman C.M."/>
            <person name="Manee M."/>
        </authorList>
    </citation>
    <scope>NUCLEOTIDE SEQUENCE</scope>
    <source>
        <strain evidence="2">AA-2017</strain>
        <tissue evidence="2">Whole larva</tissue>
    </source>
</reference>
<proteinExistence type="predicted"/>
<protein>
    <submittedName>
        <fullName evidence="2">Uncharacterized protein</fullName>
    </submittedName>
</protein>
<organism evidence="2 3">
    <name type="scientific">Rhynchophorus ferrugineus</name>
    <name type="common">Red palm weevil</name>
    <name type="synonym">Curculio ferrugineus</name>
    <dbReference type="NCBI Taxonomy" id="354439"/>
    <lineage>
        <taxon>Eukaryota</taxon>
        <taxon>Metazoa</taxon>
        <taxon>Ecdysozoa</taxon>
        <taxon>Arthropoda</taxon>
        <taxon>Hexapoda</taxon>
        <taxon>Insecta</taxon>
        <taxon>Pterygota</taxon>
        <taxon>Neoptera</taxon>
        <taxon>Endopterygota</taxon>
        <taxon>Coleoptera</taxon>
        <taxon>Polyphaga</taxon>
        <taxon>Cucujiformia</taxon>
        <taxon>Curculionidae</taxon>
        <taxon>Dryophthorinae</taxon>
        <taxon>Rhynchophorus</taxon>
    </lineage>
</organism>
<gene>
    <name evidence="2" type="ORF">GWI33_017068</name>
</gene>
<feature type="region of interest" description="Disordered" evidence="1">
    <location>
        <begin position="123"/>
        <end position="142"/>
    </location>
</feature>
<name>A0A834I9W7_RHYFE</name>
<keyword evidence="3" id="KW-1185">Reference proteome</keyword>
<evidence type="ECO:0000313" key="2">
    <source>
        <dbReference type="EMBL" id="KAF7269907.1"/>
    </source>
</evidence>
<dbReference type="EMBL" id="JAACXV010014157">
    <property type="protein sequence ID" value="KAF7269907.1"/>
    <property type="molecule type" value="Genomic_DNA"/>
</dbReference>
<comment type="caution">
    <text evidence="2">The sequence shown here is derived from an EMBL/GenBank/DDBJ whole genome shotgun (WGS) entry which is preliminary data.</text>
</comment>
<sequence>MSFYITARYRIASRRTNYGGKRPRRRFRRKFRSAAAASPNGHLNYVIMTIDVSPITRSISESREFLVREMVIRWSLFGVNGFLSRTRPALMGGVFGIRRQAEAARTKLPIRCGQFSGSYLSPGNRDGDLTSNSRRLSVKKVD</sequence>
<evidence type="ECO:0000256" key="1">
    <source>
        <dbReference type="SAM" id="MobiDB-lite"/>
    </source>
</evidence>